<evidence type="ECO:0000313" key="1">
    <source>
        <dbReference type="EMBL" id="GJT16657.1"/>
    </source>
</evidence>
<accession>A0ABQ5BS34</accession>
<gene>
    <name evidence="1" type="ORF">Tco_0875363</name>
</gene>
<protein>
    <submittedName>
        <fullName evidence="1">Uncharacterized protein</fullName>
    </submittedName>
</protein>
<evidence type="ECO:0000313" key="2">
    <source>
        <dbReference type="Proteomes" id="UP001151760"/>
    </source>
</evidence>
<reference evidence="1" key="1">
    <citation type="journal article" date="2022" name="Int. J. Mol. Sci.">
        <title>Draft Genome of Tanacetum Coccineum: Genomic Comparison of Closely Related Tanacetum-Family Plants.</title>
        <authorList>
            <person name="Yamashiro T."/>
            <person name="Shiraishi A."/>
            <person name="Nakayama K."/>
            <person name="Satake H."/>
        </authorList>
    </citation>
    <scope>NUCLEOTIDE SEQUENCE</scope>
</reference>
<comment type="caution">
    <text evidence="1">The sequence shown here is derived from an EMBL/GenBank/DDBJ whole genome shotgun (WGS) entry which is preliminary data.</text>
</comment>
<organism evidence="1 2">
    <name type="scientific">Tanacetum coccineum</name>
    <dbReference type="NCBI Taxonomy" id="301880"/>
    <lineage>
        <taxon>Eukaryota</taxon>
        <taxon>Viridiplantae</taxon>
        <taxon>Streptophyta</taxon>
        <taxon>Embryophyta</taxon>
        <taxon>Tracheophyta</taxon>
        <taxon>Spermatophyta</taxon>
        <taxon>Magnoliopsida</taxon>
        <taxon>eudicotyledons</taxon>
        <taxon>Gunneridae</taxon>
        <taxon>Pentapetalae</taxon>
        <taxon>asterids</taxon>
        <taxon>campanulids</taxon>
        <taxon>Asterales</taxon>
        <taxon>Asteraceae</taxon>
        <taxon>Asteroideae</taxon>
        <taxon>Anthemideae</taxon>
        <taxon>Anthemidinae</taxon>
        <taxon>Tanacetum</taxon>
    </lineage>
</organism>
<dbReference type="EMBL" id="BQNB010013492">
    <property type="protein sequence ID" value="GJT16657.1"/>
    <property type="molecule type" value="Genomic_DNA"/>
</dbReference>
<dbReference type="Proteomes" id="UP001151760">
    <property type="component" value="Unassembled WGS sequence"/>
</dbReference>
<reference evidence="1" key="2">
    <citation type="submission" date="2022-01" db="EMBL/GenBank/DDBJ databases">
        <authorList>
            <person name="Yamashiro T."/>
            <person name="Shiraishi A."/>
            <person name="Satake H."/>
            <person name="Nakayama K."/>
        </authorList>
    </citation>
    <scope>NUCLEOTIDE SEQUENCE</scope>
</reference>
<name>A0ABQ5BS34_9ASTR</name>
<sequence length="502" mass="53049">MKFIFTSVLHPPTASFSFLASLLESFPRCMIFSLFSIYVSNSTDTVIKTGFGGTHVAVSSVLKEKLHGLQNELCLGILLPVSSWCCLAYAIVLCRGNRRLKGSPRQGVRGERKNIKGGALLGEWRPLNPGYGAASVSMACLPGVTTPGLANKQQAARSCPVPMGLLMLYAIVLCRGNRRLKGSPRQGVRGERKNIKGGALLGEWRPLNPGYGAASVSMACLPGVTTPGLANKQQAARSCPVPMGLLMLYAIVLCRGNRRLKGSPRQGVRGERKNIKGGALLGEWRPLNPGYGAASVSMACLPGVTTPGLANKQQAARSCPVPMGLLMLYAIVLCRGNRRLKGSPRQGVRGERKNIKGGALLGEWRPLNPGYGAASVSMACLPGVTTPGLANKQQAARSCPVPMGLLMLYAIVLCRGNRRLKGSPRQGVRGERKNIKGGALLGEWRPLNPGYGAASVSMACLPGVTTPGLANKQQAARSCPVPMGLLMLCSINAVLSILTCSS</sequence>
<keyword evidence="2" id="KW-1185">Reference proteome</keyword>
<proteinExistence type="predicted"/>